<protein>
    <submittedName>
        <fullName evidence="1">Uncharacterized protein</fullName>
    </submittedName>
</protein>
<gene>
    <name evidence="1" type="ORF">ERS075579_02831</name>
</gene>
<proteinExistence type="predicted"/>
<name>A0A0U0ZPN4_9MYCO</name>
<reference evidence="1 2" key="1">
    <citation type="submission" date="2015-03" db="EMBL/GenBank/DDBJ databases">
        <authorList>
            <person name="Murphy D."/>
        </authorList>
    </citation>
    <scope>NUCLEOTIDE SEQUENCE [LARGE SCALE GENOMIC DNA]</scope>
    <source>
        <strain evidence="1 2">PAP088</strain>
    </source>
</reference>
<organism evidence="1 2">
    <name type="scientific">Mycobacteroides abscessus</name>
    <dbReference type="NCBI Taxonomy" id="36809"/>
    <lineage>
        <taxon>Bacteria</taxon>
        <taxon>Bacillati</taxon>
        <taxon>Actinomycetota</taxon>
        <taxon>Actinomycetes</taxon>
        <taxon>Mycobacteriales</taxon>
        <taxon>Mycobacteriaceae</taxon>
        <taxon>Mycobacteroides</taxon>
    </lineage>
</organism>
<evidence type="ECO:0000313" key="2">
    <source>
        <dbReference type="Proteomes" id="UP000045782"/>
    </source>
</evidence>
<dbReference type="Proteomes" id="UP000045782">
    <property type="component" value="Unassembled WGS sequence"/>
</dbReference>
<sequence>MEFARGGPITGSDPTPNFTETMRCSANWGGYVIPAGAVSEAAVRLMARLDETVTQITGNVTV</sequence>
<evidence type="ECO:0000313" key="1">
    <source>
        <dbReference type="EMBL" id="CPV56717.1"/>
    </source>
</evidence>
<accession>A0A0U0ZPN4</accession>
<dbReference type="AlphaFoldDB" id="A0A0U0ZPN4"/>
<dbReference type="EMBL" id="CSWP01000005">
    <property type="protein sequence ID" value="CPV56717.1"/>
    <property type="molecule type" value="Genomic_DNA"/>
</dbReference>